<feature type="transmembrane region" description="Helical" evidence="2">
    <location>
        <begin position="122"/>
        <end position="145"/>
    </location>
</feature>
<evidence type="ECO:0000256" key="2">
    <source>
        <dbReference type="SAM" id="Phobius"/>
    </source>
</evidence>
<keyword evidence="2" id="KW-0812">Transmembrane</keyword>
<dbReference type="EMBL" id="AGSI01000004">
    <property type="protein sequence ID" value="EIE25524.1"/>
    <property type="molecule type" value="Genomic_DNA"/>
</dbReference>
<gene>
    <name evidence="3" type="ORF">COCSUDRAFT_52901</name>
</gene>
<reference evidence="3 4" key="1">
    <citation type="journal article" date="2012" name="Genome Biol.">
        <title>The genome of the polar eukaryotic microalga coccomyxa subellipsoidea reveals traits of cold adaptation.</title>
        <authorList>
            <person name="Blanc G."/>
            <person name="Agarkova I."/>
            <person name="Grimwood J."/>
            <person name="Kuo A."/>
            <person name="Brueggeman A."/>
            <person name="Dunigan D."/>
            <person name="Gurnon J."/>
            <person name="Ladunga I."/>
            <person name="Lindquist E."/>
            <person name="Lucas S."/>
            <person name="Pangilinan J."/>
            <person name="Proschold T."/>
            <person name="Salamov A."/>
            <person name="Schmutz J."/>
            <person name="Weeks D."/>
            <person name="Yamada T."/>
            <person name="Claverie J.M."/>
            <person name="Grigoriev I."/>
            <person name="Van Etten J."/>
            <person name="Lomsadze A."/>
            <person name="Borodovsky M."/>
        </authorList>
    </citation>
    <scope>NUCLEOTIDE SEQUENCE [LARGE SCALE GENOMIC DNA]</scope>
    <source>
        <strain evidence="3 4">C-169</strain>
    </source>
</reference>
<dbReference type="RefSeq" id="XP_005650068.1">
    <property type="nucleotide sequence ID" value="XM_005650011.1"/>
</dbReference>
<proteinExistence type="predicted"/>
<dbReference type="KEGG" id="csl:COCSUDRAFT_52901"/>
<dbReference type="AlphaFoldDB" id="I0Z4F5"/>
<accession>I0Z4F5</accession>
<name>I0Z4F5_COCSC</name>
<organism evidence="3 4">
    <name type="scientific">Coccomyxa subellipsoidea (strain C-169)</name>
    <name type="common">Green microalga</name>
    <dbReference type="NCBI Taxonomy" id="574566"/>
    <lineage>
        <taxon>Eukaryota</taxon>
        <taxon>Viridiplantae</taxon>
        <taxon>Chlorophyta</taxon>
        <taxon>core chlorophytes</taxon>
        <taxon>Trebouxiophyceae</taxon>
        <taxon>Trebouxiophyceae incertae sedis</taxon>
        <taxon>Coccomyxaceae</taxon>
        <taxon>Coccomyxa</taxon>
        <taxon>Coccomyxa subellipsoidea</taxon>
    </lineage>
</organism>
<feature type="compositionally biased region" description="Polar residues" evidence="1">
    <location>
        <begin position="1"/>
        <end position="17"/>
    </location>
</feature>
<evidence type="ECO:0000313" key="3">
    <source>
        <dbReference type="EMBL" id="EIE25524.1"/>
    </source>
</evidence>
<keyword evidence="2" id="KW-0472">Membrane</keyword>
<evidence type="ECO:0000313" key="4">
    <source>
        <dbReference type="Proteomes" id="UP000007264"/>
    </source>
</evidence>
<sequence>MASSSAPTVPEAGQSQEKPTEVVRGVPVGAYYAYNQQHPQDNRPIGYGAYSAQGNAPTYPYPTPEPTSFEVHEVRPQEPLPCLCGYQLILFLFGWFFPVLWYAGAFLPLCVRRIDPREKLGWLVNSAAAVCFTVLLIILLAKFHYRWGYNYGY</sequence>
<dbReference type="PANTHER" id="PTHR46631:SF4">
    <property type="entry name" value="OS06G0359400 PROTEIN"/>
    <property type="match status" value="1"/>
</dbReference>
<feature type="region of interest" description="Disordered" evidence="1">
    <location>
        <begin position="1"/>
        <end position="22"/>
    </location>
</feature>
<dbReference type="Proteomes" id="UP000007264">
    <property type="component" value="Unassembled WGS sequence"/>
</dbReference>
<evidence type="ECO:0008006" key="5">
    <source>
        <dbReference type="Google" id="ProtNLM"/>
    </source>
</evidence>
<dbReference type="OrthoDB" id="1304551at2759"/>
<feature type="transmembrane region" description="Helical" evidence="2">
    <location>
        <begin position="88"/>
        <end position="110"/>
    </location>
</feature>
<comment type="caution">
    <text evidence="3">The sequence shown here is derived from an EMBL/GenBank/DDBJ whole genome shotgun (WGS) entry which is preliminary data.</text>
</comment>
<dbReference type="GeneID" id="17043526"/>
<keyword evidence="4" id="KW-1185">Reference proteome</keyword>
<protein>
    <recommendedName>
        <fullName evidence="5">60S ribosomal protein L18a-like protein</fullName>
    </recommendedName>
</protein>
<dbReference type="InterPro" id="IPR044804">
    <property type="entry name" value="Ribosomal_eL20z-like"/>
</dbReference>
<evidence type="ECO:0000256" key="1">
    <source>
        <dbReference type="SAM" id="MobiDB-lite"/>
    </source>
</evidence>
<dbReference type="PANTHER" id="PTHR46631">
    <property type="entry name" value="60S RIBOSOMAL PROTEIN L18A-LIKE"/>
    <property type="match status" value="1"/>
</dbReference>
<keyword evidence="2" id="KW-1133">Transmembrane helix</keyword>